<dbReference type="EMBL" id="QTSU01000001">
    <property type="protein sequence ID" value="RDZ28402.1"/>
    <property type="molecule type" value="Genomic_DNA"/>
</dbReference>
<keyword evidence="10" id="KW-1185">Reference proteome</keyword>
<evidence type="ECO:0000256" key="2">
    <source>
        <dbReference type="ARBA" id="ARBA00006577"/>
    </source>
</evidence>
<feature type="signal peptide" evidence="7">
    <location>
        <begin position="1"/>
        <end position="25"/>
    </location>
</feature>
<comment type="caution">
    <text evidence="9">The sequence shown here is derived from an EMBL/GenBank/DDBJ whole genome shotgun (WGS) entry which is preliminary data.</text>
</comment>
<dbReference type="SUPFAM" id="SSF54534">
    <property type="entry name" value="FKBP-like"/>
    <property type="match status" value="1"/>
</dbReference>
<dbReference type="Proteomes" id="UP000264492">
    <property type="component" value="Unassembled WGS sequence"/>
</dbReference>
<feature type="chain" id="PRO_5016736779" description="Peptidyl-prolyl cis-trans isomerase" evidence="7">
    <location>
        <begin position="26"/>
        <end position="315"/>
    </location>
</feature>
<dbReference type="EC" id="5.2.1.8" evidence="6"/>
<dbReference type="AlphaFoldDB" id="A0A371K3E7"/>
<gene>
    <name evidence="9" type="ORF">DX914_04495</name>
</gene>
<keyword evidence="7" id="KW-0732">Signal</keyword>
<evidence type="ECO:0000313" key="9">
    <source>
        <dbReference type="EMBL" id="RDZ28402.1"/>
    </source>
</evidence>
<sequence length="315" mass="33070">MKAFVRGAAVLLTTATALIGSTALAQDKTVLNGEREKLSYAIGMDVGNSIKPVGPDLDMAAFEKAVRNAFDGGKPLLSEDEARATDQALRARVMARDGKAVPGAAPGAAPPAVAKDKVGQLVGAYMVGPSLTPIKAEIETPVLIQAVRTVIDGGKPLLTENEQKTVLESFSQRMRGKMEADAKAAGDKNLAEGAAFLAKNKAVKGVFSTASGLQYMVLRQGSGARPKPGDRVRVHYKGTLLDGTVFDSSYDRGQPADFGLNQVIQGWSEGVAMMPVGGKFRFWIPAELAYGAKGAPPSIGPNATLTFDVELVEIL</sequence>
<dbReference type="InterPro" id="IPR001179">
    <property type="entry name" value="PPIase_FKBP_dom"/>
</dbReference>
<evidence type="ECO:0000256" key="3">
    <source>
        <dbReference type="ARBA" id="ARBA00023110"/>
    </source>
</evidence>
<dbReference type="GO" id="GO:0006457">
    <property type="term" value="P:protein folding"/>
    <property type="evidence" value="ECO:0007669"/>
    <property type="project" value="InterPro"/>
</dbReference>
<dbReference type="PROSITE" id="PS50059">
    <property type="entry name" value="FKBP_PPIASE"/>
    <property type="match status" value="1"/>
</dbReference>
<organism evidence="9 10">
    <name type="scientific">Lysobacter silvisoli</name>
    <dbReference type="NCBI Taxonomy" id="2293254"/>
    <lineage>
        <taxon>Bacteria</taxon>
        <taxon>Pseudomonadati</taxon>
        <taxon>Pseudomonadota</taxon>
        <taxon>Gammaproteobacteria</taxon>
        <taxon>Lysobacterales</taxon>
        <taxon>Lysobacteraceae</taxon>
        <taxon>Lysobacter</taxon>
    </lineage>
</organism>
<protein>
    <recommendedName>
        <fullName evidence="6">Peptidyl-prolyl cis-trans isomerase</fullName>
        <ecNumber evidence="6">5.2.1.8</ecNumber>
    </recommendedName>
</protein>
<evidence type="ECO:0000313" key="10">
    <source>
        <dbReference type="Proteomes" id="UP000264492"/>
    </source>
</evidence>
<dbReference type="Gene3D" id="3.10.50.40">
    <property type="match status" value="1"/>
</dbReference>
<dbReference type="OrthoDB" id="9814548at2"/>
<dbReference type="InterPro" id="IPR046357">
    <property type="entry name" value="PPIase_dom_sf"/>
</dbReference>
<dbReference type="PANTHER" id="PTHR43811:SF57">
    <property type="entry name" value="FKBP-TYPE PEPTIDYL-PROLYL CIS-TRANS ISOMERASE FKPA-RELATED"/>
    <property type="match status" value="1"/>
</dbReference>
<dbReference type="Gene3D" id="1.10.287.460">
    <property type="entry name" value="Peptidyl-prolyl cis-trans isomerase, FKBP-type, N-terminal domain"/>
    <property type="match status" value="2"/>
</dbReference>
<dbReference type="FunFam" id="3.10.50.40:FF:000006">
    <property type="entry name" value="Peptidyl-prolyl cis-trans isomerase"/>
    <property type="match status" value="1"/>
</dbReference>
<comment type="similarity">
    <text evidence="2 6">Belongs to the FKBP-type PPIase family.</text>
</comment>
<evidence type="ECO:0000256" key="7">
    <source>
        <dbReference type="SAM" id="SignalP"/>
    </source>
</evidence>
<evidence type="ECO:0000259" key="8">
    <source>
        <dbReference type="PROSITE" id="PS50059"/>
    </source>
</evidence>
<keyword evidence="4 5" id="KW-0413">Isomerase</keyword>
<dbReference type="Pfam" id="PF00254">
    <property type="entry name" value="FKBP_C"/>
    <property type="match status" value="1"/>
</dbReference>
<evidence type="ECO:0000256" key="5">
    <source>
        <dbReference type="PROSITE-ProRule" id="PRU00277"/>
    </source>
</evidence>
<evidence type="ECO:0000256" key="6">
    <source>
        <dbReference type="RuleBase" id="RU003915"/>
    </source>
</evidence>
<reference evidence="9 10" key="1">
    <citation type="submission" date="2018-08" db="EMBL/GenBank/DDBJ databases">
        <title>Lysobacter sp. zong2l5, whole genome shotgun sequence.</title>
        <authorList>
            <person name="Zhang X."/>
            <person name="Feng G."/>
            <person name="Zhu H."/>
        </authorList>
    </citation>
    <scope>NUCLEOTIDE SEQUENCE [LARGE SCALE GENOMIC DNA]</scope>
    <source>
        <strain evidence="10">zong2l5</strain>
    </source>
</reference>
<feature type="domain" description="PPIase FKBP-type" evidence="8">
    <location>
        <begin position="229"/>
        <end position="315"/>
    </location>
</feature>
<evidence type="ECO:0000256" key="4">
    <source>
        <dbReference type="ARBA" id="ARBA00023235"/>
    </source>
</evidence>
<dbReference type="Pfam" id="PF01346">
    <property type="entry name" value="FKBP_N"/>
    <property type="match status" value="2"/>
</dbReference>
<dbReference type="InterPro" id="IPR036944">
    <property type="entry name" value="PPIase_FKBP_N_sf"/>
</dbReference>
<dbReference type="InterPro" id="IPR000774">
    <property type="entry name" value="PPIase_FKBP_N"/>
</dbReference>
<dbReference type="PANTHER" id="PTHR43811">
    <property type="entry name" value="FKBP-TYPE PEPTIDYL-PROLYL CIS-TRANS ISOMERASE FKPA"/>
    <property type="match status" value="1"/>
</dbReference>
<evidence type="ECO:0000256" key="1">
    <source>
        <dbReference type="ARBA" id="ARBA00000971"/>
    </source>
</evidence>
<keyword evidence="3 5" id="KW-0697">Rotamase</keyword>
<name>A0A371K3E7_9GAMM</name>
<accession>A0A371K3E7</accession>
<dbReference type="GO" id="GO:0003755">
    <property type="term" value="F:peptidyl-prolyl cis-trans isomerase activity"/>
    <property type="evidence" value="ECO:0007669"/>
    <property type="project" value="UniProtKB-UniRule"/>
</dbReference>
<proteinExistence type="inferred from homology"/>
<dbReference type="RefSeq" id="WP_115857843.1">
    <property type="nucleotide sequence ID" value="NZ_QTSU01000001.1"/>
</dbReference>
<comment type="catalytic activity">
    <reaction evidence="1 5 6">
        <text>[protein]-peptidylproline (omega=180) = [protein]-peptidylproline (omega=0)</text>
        <dbReference type="Rhea" id="RHEA:16237"/>
        <dbReference type="Rhea" id="RHEA-COMP:10747"/>
        <dbReference type="Rhea" id="RHEA-COMP:10748"/>
        <dbReference type="ChEBI" id="CHEBI:83833"/>
        <dbReference type="ChEBI" id="CHEBI:83834"/>
        <dbReference type="EC" id="5.2.1.8"/>
    </reaction>
</comment>